<dbReference type="EMBL" id="KV921895">
    <property type="protein sequence ID" value="ORE08001.1"/>
    <property type="molecule type" value="Genomic_DNA"/>
</dbReference>
<feature type="region of interest" description="Disordered" evidence="1">
    <location>
        <begin position="1"/>
        <end position="71"/>
    </location>
</feature>
<gene>
    <name evidence="2" type="ORF">BCV72DRAFT_225761</name>
</gene>
<dbReference type="VEuPathDB" id="FungiDB:BCV72DRAFT_225761"/>
<feature type="compositionally biased region" description="Low complexity" evidence="1">
    <location>
        <begin position="57"/>
        <end position="69"/>
    </location>
</feature>
<proteinExistence type="predicted"/>
<evidence type="ECO:0000256" key="1">
    <source>
        <dbReference type="SAM" id="MobiDB-lite"/>
    </source>
</evidence>
<feature type="compositionally biased region" description="Polar residues" evidence="1">
    <location>
        <begin position="21"/>
        <end position="36"/>
    </location>
</feature>
<name>A0A1X0R7R0_RHIZD</name>
<sequence>MTTIDSKPKNKPFMRTVKFWQRSTTATSTDNNQSVMNDAMDQGSEGKEEALVPRTDSSNSNNSNKSRNSVGFTLSFGRKKSSDKHANNVPLVESTKEEVYKLSIIDDSGIYMPPSPTVECKKDHWIDNEDIMDFHIPSSECLTSHVTEKHDFFTPSSFVECQPYIFPIAQMSVSSFSLSSSSIQDDEYLDLTPSSSMTTTDS</sequence>
<reference evidence="2" key="1">
    <citation type="journal article" date="2016" name="Proc. Natl. Acad. Sci. U.S.A.">
        <title>Lipid metabolic changes in an early divergent fungus govern the establishment of a mutualistic symbiosis with endobacteria.</title>
        <authorList>
            <person name="Lastovetsky O.A."/>
            <person name="Gaspar M.L."/>
            <person name="Mondo S.J."/>
            <person name="LaButti K.M."/>
            <person name="Sandor L."/>
            <person name="Grigoriev I.V."/>
            <person name="Henry S.A."/>
            <person name="Pawlowska T.E."/>
        </authorList>
    </citation>
    <scope>NUCLEOTIDE SEQUENCE [LARGE SCALE GENOMIC DNA]</scope>
    <source>
        <strain evidence="2">ATCC 52814</strain>
    </source>
</reference>
<accession>A0A1X0R7R0</accession>
<dbReference type="OrthoDB" id="2262261at2759"/>
<dbReference type="Proteomes" id="UP000242414">
    <property type="component" value="Unassembled WGS sequence"/>
</dbReference>
<evidence type="ECO:0000313" key="2">
    <source>
        <dbReference type="EMBL" id="ORE08001.1"/>
    </source>
</evidence>
<protein>
    <submittedName>
        <fullName evidence="2">Uncharacterized protein</fullName>
    </submittedName>
</protein>
<dbReference type="AlphaFoldDB" id="A0A1X0R7R0"/>
<organism evidence="2">
    <name type="scientific">Rhizopus microsporus var. microsporus</name>
    <dbReference type="NCBI Taxonomy" id="86635"/>
    <lineage>
        <taxon>Eukaryota</taxon>
        <taxon>Fungi</taxon>
        <taxon>Fungi incertae sedis</taxon>
        <taxon>Mucoromycota</taxon>
        <taxon>Mucoromycotina</taxon>
        <taxon>Mucoromycetes</taxon>
        <taxon>Mucorales</taxon>
        <taxon>Mucorineae</taxon>
        <taxon>Rhizopodaceae</taxon>
        <taxon>Rhizopus</taxon>
    </lineage>
</organism>